<dbReference type="Pfam" id="PF04479">
    <property type="entry name" value="RTA1"/>
    <property type="match status" value="1"/>
</dbReference>
<evidence type="ECO:0000256" key="4">
    <source>
        <dbReference type="ARBA" id="ARBA00023136"/>
    </source>
</evidence>
<dbReference type="STRING" id="1392250.A0A2I2GAS0"/>
<keyword evidence="4 5" id="KW-0472">Membrane</keyword>
<feature type="transmembrane region" description="Helical" evidence="5">
    <location>
        <begin position="48"/>
        <end position="68"/>
    </location>
</feature>
<feature type="transmembrane region" description="Helical" evidence="5">
    <location>
        <begin position="154"/>
        <end position="177"/>
    </location>
</feature>
<dbReference type="InterPro" id="IPR007568">
    <property type="entry name" value="RTA1"/>
</dbReference>
<dbReference type="PANTHER" id="PTHR31465">
    <property type="entry name" value="PROTEIN RTA1-RELATED"/>
    <property type="match status" value="1"/>
</dbReference>
<feature type="transmembrane region" description="Helical" evidence="5">
    <location>
        <begin position="235"/>
        <end position="254"/>
    </location>
</feature>
<dbReference type="PANTHER" id="PTHR31465:SF27">
    <property type="entry name" value="DOMAIN PROTEIN, PUTATIVE (AFU_ORTHOLOGUE AFUA_3G01030)-RELATED"/>
    <property type="match status" value="1"/>
</dbReference>
<dbReference type="OrthoDB" id="3358017at2759"/>
<evidence type="ECO:0000256" key="1">
    <source>
        <dbReference type="ARBA" id="ARBA00004141"/>
    </source>
</evidence>
<dbReference type="EMBL" id="MSFO01000003">
    <property type="protein sequence ID" value="PLB49973.1"/>
    <property type="molecule type" value="Genomic_DNA"/>
</dbReference>
<dbReference type="GeneID" id="36553219"/>
<keyword evidence="3 5" id="KW-1133">Transmembrane helix</keyword>
<feature type="transmembrane region" description="Helical" evidence="5">
    <location>
        <begin position="80"/>
        <end position="99"/>
    </location>
</feature>
<keyword evidence="7" id="KW-1185">Reference proteome</keyword>
<dbReference type="RefSeq" id="XP_024705275.1">
    <property type="nucleotide sequence ID" value="XM_024845520.1"/>
</dbReference>
<evidence type="ECO:0000256" key="5">
    <source>
        <dbReference type="SAM" id="Phobius"/>
    </source>
</evidence>
<comment type="subcellular location">
    <subcellularLocation>
        <location evidence="1">Membrane</location>
        <topology evidence="1">Multi-pass membrane protein</topology>
    </subcellularLocation>
</comment>
<feature type="transmembrane region" description="Helical" evidence="5">
    <location>
        <begin position="120"/>
        <end position="142"/>
    </location>
</feature>
<evidence type="ECO:0000313" key="6">
    <source>
        <dbReference type="EMBL" id="PLB49973.1"/>
    </source>
</evidence>
<proteinExistence type="predicted"/>
<name>A0A2I2GAS0_9EURO</name>
<gene>
    <name evidence="6" type="ORF">P170DRAFT_380266</name>
</gene>
<protein>
    <submittedName>
        <fullName evidence="6">RTA1 like protein</fullName>
    </submittedName>
</protein>
<dbReference type="GO" id="GO:0016020">
    <property type="term" value="C:membrane"/>
    <property type="evidence" value="ECO:0007669"/>
    <property type="project" value="UniProtKB-SubCell"/>
</dbReference>
<feature type="transmembrane region" description="Helical" evidence="5">
    <location>
        <begin position="197"/>
        <end position="215"/>
    </location>
</feature>
<dbReference type="VEuPathDB" id="FungiDB:P170DRAFT_380266"/>
<feature type="transmembrane region" description="Helical" evidence="5">
    <location>
        <begin position="12"/>
        <end position="36"/>
    </location>
</feature>
<evidence type="ECO:0000256" key="2">
    <source>
        <dbReference type="ARBA" id="ARBA00022692"/>
    </source>
</evidence>
<comment type="caution">
    <text evidence="6">The sequence shown here is derived from an EMBL/GenBank/DDBJ whole genome shotgun (WGS) entry which is preliminary data.</text>
</comment>
<reference evidence="6 7" key="1">
    <citation type="submission" date="2016-12" db="EMBL/GenBank/DDBJ databases">
        <title>The genomes of Aspergillus section Nigri reveals drivers in fungal speciation.</title>
        <authorList>
            <consortium name="DOE Joint Genome Institute"/>
            <person name="Vesth T.C."/>
            <person name="Nybo J."/>
            <person name="Theobald S."/>
            <person name="Brandl J."/>
            <person name="Frisvad J.C."/>
            <person name="Nielsen K.F."/>
            <person name="Lyhne E.K."/>
            <person name="Kogle M.E."/>
            <person name="Kuo A."/>
            <person name="Riley R."/>
            <person name="Clum A."/>
            <person name="Nolan M."/>
            <person name="Lipzen A."/>
            <person name="Salamov A."/>
            <person name="Henrissat B."/>
            <person name="Wiebenga A."/>
            <person name="De Vries R.P."/>
            <person name="Grigoriev I.V."/>
            <person name="Mortensen U.H."/>
            <person name="Andersen M.R."/>
            <person name="Baker S.E."/>
        </authorList>
    </citation>
    <scope>NUCLEOTIDE SEQUENCE [LARGE SCALE GENOMIC DNA]</scope>
    <source>
        <strain evidence="6 7">IBT 23096</strain>
    </source>
</reference>
<organism evidence="6 7">
    <name type="scientific">Aspergillus steynii IBT 23096</name>
    <dbReference type="NCBI Taxonomy" id="1392250"/>
    <lineage>
        <taxon>Eukaryota</taxon>
        <taxon>Fungi</taxon>
        <taxon>Dikarya</taxon>
        <taxon>Ascomycota</taxon>
        <taxon>Pezizomycotina</taxon>
        <taxon>Eurotiomycetes</taxon>
        <taxon>Eurotiomycetidae</taxon>
        <taxon>Eurotiales</taxon>
        <taxon>Aspergillaceae</taxon>
        <taxon>Aspergillus</taxon>
        <taxon>Aspergillus subgen. Circumdati</taxon>
    </lineage>
</organism>
<dbReference type="AlphaFoldDB" id="A0A2I2GAS0"/>
<accession>A0A2I2GAS0</accession>
<sequence>MPQLETTRGGYYLWQYVPSLPAAVIFIVLFALGTAAHSWRIFKYRNRFCIAFLIGCIFEFIGYCARAACHNSTGKIMPFSIQNVFILLGPALFAASIYMTLSRIIYSIRGEPLALVHPRWLTKIFVAGDILSFIVQGSAAGLMVTGSHGQMGEYIVIAGLLIQVVMFGLFGVTAMLFQMRLRQQPTTESTASSEWKGHLRTLYIVSVLIMIRSIFRVVEYAMGQSGYLLQHEWTMFVFDSLLMFGVVVVFYIWYPGSIVFTREASGDDYEALQIQAERK</sequence>
<evidence type="ECO:0000256" key="3">
    <source>
        <dbReference type="ARBA" id="ARBA00022989"/>
    </source>
</evidence>
<evidence type="ECO:0000313" key="7">
    <source>
        <dbReference type="Proteomes" id="UP000234275"/>
    </source>
</evidence>
<keyword evidence="2 5" id="KW-0812">Transmembrane</keyword>
<dbReference type="Proteomes" id="UP000234275">
    <property type="component" value="Unassembled WGS sequence"/>
</dbReference>